<protein>
    <submittedName>
        <fullName evidence="1">Uncharacterized protein</fullName>
    </submittedName>
</protein>
<gene>
    <name evidence="1" type="ORF">E1293_00470</name>
</gene>
<accession>A0A4R5C7G6</accession>
<reference evidence="1 2" key="1">
    <citation type="submission" date="2019-03" db="EMBL/GenBank/DDBJ databases">
        <title>Draft genome sequences of novel Actinobacteria.</title>
        <authorList>
            <person name="Sahin N."/>
            <person name="Ay H."/>
            <person name="Saygin H."/>
        </authorList>
    </citation>
    <scope>NUCLEOTIDE SEQUENCE [LARGE SCALE GENOMIC DNA]</scope>
    <source>
        <strain evidence="1 2">DSM 45941</strain>
    </source>
</reference>
<comment type="caution">
    <text evidence="1">The sequence shown here is derived from an EMBL/GenBank/DDBJ whole genome shotgun (WGS) entry which is preliminary data.</text>
</comment>
<proteinExistence type="predicted"/>
<dbReference type="AlphaFoldDB" id="A0A4R5C7G6"/>
<dbReference type="EMBL" id="SMKY01000001">
    <property type="protein sequence ID" value="TDD92974.1"/>
    <property type="molecule type" value="Genomic_DNA"/>
</dbReference>
<organism evidence="1 2">
    <name type="scientific">Actinomadura darangshiensis</name>
    <dbReference type="NCBI Taxonomy" id="705336"/>
    <lineage>
        <taxon>Bacteria</taxon>
        <taxon>Bacillati</taxon>
        <taxon>Actinomycetota</taxon>
        <taxon>Actinomycetes</taxon>
        <taxon>Streptosporangiales</taxon>
        <taxon>Thermomonosporaceae</taxon>
        <taxon>Actinomadura</taxon>
    </lineage>
</organism>
<dbReference type="RefSeq" id="WP_132192540.1">
    <property type="nucleotide sequence ID" value="NZ_SMKY01000001.1"/>
</dbReference>
<dbReference type="OrthoDB" id="3477826at2"/>
<keyword evidence="2" id="KW-1185">Reference proteome</keyword>
<dbReference type="Proteomes" id="UP000295578">
    <property type="component" value="Unassembled WGS sequence"/>
</dbReference>
<name>A0A4R5C7G6_9ACTN</name>
<sequence>MPTSLCVPPRPGELCAPIRLRLPGDHSTQQLTSRHRVTGIEVDGEAVVVLVEITDPATSRPIDVRFDVVAPGEPPGARSVLLGTAERRTGKSEIYGTYLGVVADEN</sequence>
<evidence type="ECO:0000313" key="2">
    <source>
        <dbReference type="Proteomes" id="UP000295578"/>
    </source>
</evidence>
<evidence type="ECO:0000313" key="1">
    <source>
        <dbReference type="EMBL" id="TDD92974.1"/>
    </source>
</evidence>